<keyword evidence="6" id="KW-0233">DNA recombination</keyword>
<dbReference type="EMBL" id="PKPP01003085">
    <property type="protein sequence ID" value="PWA71428.1"/>
    <property type="molecule type" value="Genomic_DNA"/>
</dbReference>
<reference evidence="10 11" key="1">
    <citation type="journal article" date="2018" name="Mol. Plant">
        <title>The genome of Artemisia annua provides insight into the evolution of Asteraceae family and artemisinin biosynthesis.</title>
        <authorList>
            <person name="Shen Q."/>
            <person name="Zhang L."/>
            <person name="Liao Z."/>
            <person name="Wang S."/>
            <person name="Yan T."/>
            <person name="Shi P."/>
            <person name="Liu M."/>
            <person name="Fu X."/>
            <person name="Pan Q."/>
            <person name="Wang Y."/>
            <person name="Lv Z."/>
            <person name="Lu X."/>
            <person name="Zhang F."/>
            <person name="Jiang W."/>
            <person name="Ma Y."/>
            <person name="Chen M."/>
            <person name="Hao X."/>
            <person name="Li L."/>
            <person name="Tang Y."/>
            <person name="Lv G."/>
            <person name="Zhou Y."/>
            <person name="Sun X."/>
            <person name="Brodelius P.E."/>
            <person name="Rose J.K.C."/>
            <person name="Tang K."/>
        </authorList>
    </citation>
    <scope>NUCLEOTIDE SEQUENCE [LARGE SCALE GENOMIC DNA]</scope>
    <source>
        <strain evidence="11">cv. Huhao1</strain>
        <tissue evidence="10">Leaf</tissue>
    </source>
</reference>
<dbReference type="Pfam" id="PF04434">
    <property type="entry name" value="SWIM"/>
    <property type="match status" value="1"/>
</dbReference>
<dbReference type="GO" id="GO:0006313">
    <property type="term" value="P:DNA transposition"/>
    <property type="evidence" value="ECO:0007669"/>
    <property type="project" value="InterPro"/>
</dbReference>
<evidence type="ECO:0000256" key="4">
    <source>
        <dbReference type="ARBA" id="ARBA00022833"/>
    </source>
</evidence>
<comment type="caution">
    <text evidence="10">The sequence shown here is derived from an EMBL/GenBank/DDBJ whole genome shotgun (WGS) entry which is preliminary data.</text>
</comment>
<name>A0A2U1ND58_ARTAN</name>
<dbReference type="GO" id="GO:0004803">
    <property type="term" value="F:transposase activity"/>
    <property type="evidence" value="ECO:0007669"/>
    <property type="project" value="InterPro"/>
</dbReference>
<dbReference type="InterPro" id="IPR006564">
    <property type="entry name" value="Znf_PMZ"/>
</dbReference>
<evidence type="ECO:0000259" key="9">
    <source>
        <dbReference type="PROSITE" id="PS50966"/>
    </source>
</evidence>
<dbReference type="PANTHER" id="PTHR31973:SF189">
    <property type="entry name" value="TRANSPOSASE, MUDR, PLANT, MULE TRANSPOSASE DOMAIN PROTEIN-RELATED"/>
    <property type="match status" value="1"/>
</dbReference>
<keyword evidence="3 7" id="KW-0863">Zinc-finger</keyword>
<feature type="compositionally biased region" description="Basic residues" evidence="8">
    <location>
        <begin position="416"/>
        <end position="426"/>
    </location>
</feature>
<evidence type="ECO:0000256" key="6">
    <source>
        <dbReference type="ARBA" id="ARBA00023172"/>
    </source>
</evidence>
<keyword evidence="5" id="KW-0238">DNA-binding</keyword>
<gene>
    <name evidence="10" type="ORF">CTI12_AA280970</name>
</gene>
<evidence type="ECO:0000256" key="2">
    <source>
        <dbReference type="ARBA" id="ARBA00022723"/>
    </source>
</evidence>
<dbReference type="SMART" id="SM00575">
    <property type="entry name" value="ZnF_PMZ"/>
    <property type="match status" value="1"/>
</dbReference>
<dbReference type="GO" id="GO:0003677">
    <property type="term" value="F:DNA binding"/>
    <property type="evidence" value="ECO:0007669"/>
    <property type="project" value="UniProtKB-KW"/>
</dbReference>
<sequence length="704" mass="79888">MKKYKCIVSRTQCRNAKNYAFIEGDASIEDHYGLLRSYGKALLESNEGSTVKVGVTVNPDEKTYFDRFYVCFNGLKEGWKLGCRRILALDGCFLKKPNNGEILTAVGRDGNNHIFPVAWAVVSVENKDNWSWFLDLLADDLDVPNGNGLTLMSDQHKGLIEAVKEVMPHAEHRQCARHIYEGFRKQYSGVEFRGLFWGASKASFPQLHNKIMEKIKKASPGAHEYLIKKDPKTWSRAFFNVGVCCEAVENGFSECFNSVLVNVRHKPIIRMLESIRVLVMERMNTMRLLMEKWTSEVCPNIQRILELSKDQQQFWHVTPCGGNQFEVRKGCYAFKVDEPNRTCSCRMWQLSGLPCTHAIACIFKLGRMVESYVPECFKMDRYFLAYSQYMKPVDGIDFWPDCSHLSRILGPIPKKMPGRPKKKRVRATHEPKSSTRIPRTVAITKGVVPNLKFLQSQKKKGKRGRPKKKTNTDGLVEVNDVPRFVNNEIDEFEKVDSNNKVVCTDDMVIPIVNQKNRGATHLKLRGGKTKAGRSIPAQRLGRMGMKVTRSDTIEEQEHSSMPPTNHNIAGTQQSQVIGVATTEKAATTKKAATRSKQGTSLRGGFSGRLTMDFVTPRQAQETRSLEPKQRAATQMIPPRMKSQRILHKKTGKLPENVCNLPLFPIMQMGNLKLSVIYVCDEMASNKNVALYRLSWTKPVGQDHF</sequence>
<keyword evidence="2" id="KW-0479">Metal-binding</keyword>
<dbReference type="InterPro" id="IPR018289">
    <property type="entry name" value="MULE_transposase_dom"/>
</dbReference>
<evidence type="ECO:0000256" key="1">
    <source>
        <dbReference type="ARBA" id="ARBA00022578"/>
    </source>
</evidence>
<keyword evidence="4" id="KW-0862">Zinc</keyword>
<dbReference type="OrthoDB" id="1918246at2759"/>
<proteinExistence type="predicted"/>
<dbReference type="PROSITE" id="PS50966">
    <property type="entry name" value="ZF_SWIM"/>
    <property type="match status" value="1"/>
</dbReference>
<keyword evidence="11" id="KW-1185">Reference proteome</keyword>
<dbReference type="AlphaFoldDB" id="A0A2U1ND58"/>
<feature type="region of interest" description="Disordered" evidence="8">
    <location>
        <begin position="587"/>
        <end position="608"/>
    </location>
</feature>
<dbReference type="Pfam" id="PF10551">
    <property type="entry name" value="MULE"/>
    <property type="match status" value="1"/>
</dbReference>
<dbReference type="STRING" id="35608.A0A2U1ND58"/>
<feature type="region of interest" description="Disordered" evidence="8">
    <location>
        <begin position="454"/>
        <end position="473"/>
    </location>
</feature>
<evidence type="ECO:0000313" key="10">
    <source>
        <dbReference type="EMBL" id="PWA71428.1"/>
    </source>
</evidence>
<dbReference type="GO" id="GO:0008270">
    <property type="term" value="F:zinc ion binding"/>
    <property type="evidence" value="ECO:0007669"/>
    <property type="project" value="UniProtKB-KW"/>
</dbReference>
<dbReference type="Proteomes" id="UP000245207">
    <property type="component" value="Unassembled WGS sequence"/>
</dbReference>
<evidence type="ECO:0000256" key="8">
    <source>
        <dbReference type="SAM" id="MobiDB-lite"/>
    </source>
</evidence>
<evidence type="ECO:0000313" key="11">
    <source>
        <dbReference type="Proteomes" id="UP000245207"/>
    </source>
</evidence>
<protein>
    <recommendedName>
        <fullName evidence="9">SWIM-type domain-containing protein</fullName>
    </recommendedName>
</protein>
<evidence type="ECO:0000256" key="5">
    <source>
        <dbReference type="ARBA" id="ARBA00023125"/>
    </source>
</evidence>
<dbReference type="InterPro" id="IPR001207">
    <property type="entry name" value="Transposase_mutator"/>
</dbReference>
<evidence type="ECO:0000256" key="7">
    <source>
        <dbReference type="PROSITE-ProRule" id="PRU00325"/>
    </source>
</evidence>
<dbReference type="PANTHER" id="PTHR31973">
    <property type="entry name" value="POLYPROTEIN, PUTATIVE-RELATED"/>
    <property type="match status" value="1"/>
</dbReference>
<keyword evidence="1" id="KW-0815">Transposition</keyword>
<feature type="domain" description="SWIM-type" evidence="9">
    <location>
        <begin position="332"/>
        <end position="366"/>
    </location>
</feature>
<dbReference type="PROSITE" id="PS01007">
    <property type="entry name" value="TRANSPOSASE_MUTATOR"/>
    <property type="match status" value="1"/>
</dbReference>
<accession>A0A2U1ND58</accession>
<feature type="region of interest" description="Disordered" evidence="8">
    <location>
        <begin position="413"/>
        <end position="436"/>
    </location>
</feature>
<dbReference type="InterPro" id="IPR007527">
    <property type="entry name" value="Znf_SWIM"/>
</dbReference>
<feature type="compositionally biased region" description="Basic residues" evidence="8">
    <location>
        <begin position="457"/>
        <end position="469"/>
    </location>
</feature>
<evidence type="ECO:0000256" key="3">
    <source>
        <dbReference type="ARBA" id="ARBA00022771"/>
    </source>
</evidence>
<organism evidence="10 11">
    <name type="scientific">Artemisia annua</name>
    <name type="common">Sweet wormwood</name>
    <dbReference type="NCBI Taxonomy" id="35608"/>
    <lineage>
        <taxon>Eukaryota</taxon>
        <taxon>Viridiplantae</taxon>
        <taxon>Streptophyta</taxon>
        <taxon>Embryophyta</taxon>
        <taxon>Tracheophyta</taxon>
        <taxon>Spermatophyta</taxon>
        <taxon>Magnoliopsida</taxon>
        <taxon>eudicotyledons</taxon>
        <taxon>Gunneridae</taxon>
        <taxon>Pentapetalae</taxon>
        <taxon>asterids</taxon>
        <taxon>campanulids</taxon>
        <taxon>Asterales</taxon>
        <taxon>Asteraceae</taxon>
        <taxon>Asteroideae</taxon>
        <taxon>Anthemideae</taxon>
        <taxon>Artemisiinae</taxon>
        <taxon>Artemisia</taxon>
    </lineage>
</organism>